<dbReference type="EMBL" id="QGNW01000064">
    <property type="protein sequence ID" value="RVX03766.1"/>
    <property type="molecule type" value="Genomic_DNA"/>
</dbReference>
<evidence type="ECO:0000313" key="4">
    <source>
        <dbReference type="EMBL" id="RVX03766.1"/>
    </source>
</evidence>
<comment type="caution">
    <text evidence="4">The sequence shown here is derived from an EMBL/GenBank/DDBJ whole genome shotgun (WGS) entry which is preliminary data.</text>
</comment>
<organism evidence="4 5">
    <name type="scientific">Vitis vinifera</name>
    <name type="common">Grape</name>
    <dbReference type="NCBI Taxonomy" id="29760"/>
    <lineage>
        <taxon>Eukaryota</taxon>
        <taxon>Viridiplantae</taxon>
        <taxon>Streptophyta</taxon>
        <taxon>Embryophyta</taxon>
        <taxon>Tracheophyta</taxon>
        <taxon>Spermatophyta</taxon>
        <taxon>Magnoliopsida</taxon>
        <taxon>eudicotyledons</taxon>
        <taxon>Gunneridae</taxon>
        <taxon>Pentapetalae</taxon>
        <taxon>rosids</taxon>
        <taxon>Vitales</taxon>
        <taxon>Vitaceae</taxon>
        <taxon>Viteae</taxon>
        <taxon>Vitis</taxon>
    </lineage>
</organism>
<dbReference type="Pfam" id="PF07714">
    <property type="entry name" value="PK_Tyr_Ser-Thr"/>
    <property type="match status" value="1"/>
</dbReference>
<dbReference type="InterPro" id="IPR001245">
    <property type="entry name" value="Ser-Thr/Tyr_kinase_cat_dom"/>
</dbReference>
<protein>
    <submittedName>
        <fullName evidence="4">G-type lectin S-receptor-like serine/threonine-protein kinase</fullName>
    </submittedName>
</protein>
<feature type="domain" description="Protein kinase" evidence="3">
    <location>
        <begin position="185"/>
        <end position="257"/>
    </location>
</feature>
<keyword evidence="1" id="KW-0732">Signal</keyword>
<gene>
    <name evidence="4" type="primary">VvCHDp000712_39</name>
    <name evidence="4" type="ORF">CK203_022978</name>
</gene>
<proteinExistence type="predicted"/>
<keyword evidence="2" id="KW-1015">Disulfide bond</keyword>
<name>A0A438J4D4_VITVI</name>
<keyword evidence="4" id="KW-0430">Lectin</keyword>
<dbReference type="GO" id="GO:0004672">
    <property type="term" value="F:protein kinase activity"/>
    <property type="evidence" value="ECO:0007669"/>
    <property type="project" value="InterPro"/>
</dbReference>
<dbReference type="InterPro" id="IPR003609">
    <property type="entry name" value="Pan_app"/>
</dbReference>
<dbReference type="GO" id="GO:0005524">
    <property type="term" value="F:ATP binding"/>
    <property type="evidence" value="ECO:0007669"/>
    <property type="project" value="InterPro"/>
</dbReference>
<dbReference type="InterPro" id="IPR011009">
    <property type="entry name" value="Kinase-like_dom_sf"/>
</dbReference>
<evidence type="ECO:0000256" key="2">
    <source>
        <dbReference type="ARBA" id="ARBA00023157"/>
    </source>
</evidence>
<accession>A0A438J4D4</accession>
<reference evidence="4 5" key="1">
    <citation type="journal article" date="2018" name="PLoS Genet.">
        <title>Population sequencing reveals clonal diversity and ancestral inbreeding in the grapevine cultivar Chardonnay.</title>
        <authorList>
            <person name="Roach M.J."/>
            <person name="Johnson D.L."/>
            <person name="Bohlmann J."/>
            <person name="van Vuuren H.J."/>
            <person name="Jones S.J."/>
            <person name="Pretorius I.S."/>
            <person name="Schmidt S.A."/>
            <person name="Borneman A.R."/>
        </authorList>
    </citation>
    <scope>NUCLEOTIDE SEQUENCE [LARGE SCALE GENOMIC DNA]</scope>
    <source>
        <strain evidence="5">cv. Chardonnay</strain>
        <tissue evidence="4">Leaf</tissue>
    </source>
</reference>
<evidence type="ECO:0000313" key="5">
    <source>
        <dbReference type="Proteomes" id="UP000288805"/>
    </source>
</evidence>
<dbReference type="InterPro" id="IPR000858">
    <property type="entry name" value="S_locus_glycoprot_dom"/>
</dbReference>
<keyword evidence="4" id="KW-0675">Receptor</keyword>
<dbReference type="Proteomes" id="UP000288805">
    <property type="component" value="Unassembled WGS sequence"/>
</dbReference>
<keyword evidence="4" id="KW-0418">Kinase</keyword>
<dbReference type="PANTHER" id="PTHR32444:SF247">
    <property type="entry name" value="OS01G0958200 PROTEIN"/>
    <property type="match status" value="1"/>
</dbReference>
<keyword evidence="4" id="KW-0808">Transferase</keyword>
<dbReference type="Gene3D" id="3.30.200.20">
    <property type="entry name" value="Phosphorylase Kinase, domain 1"/>
    <property type="match status" value="1"/>
</dbReference>
<dbReference type="Pfam" id="PF08276">
    <property type="entry name" value="PAN_2"/>
    <property type="match status" value="1"/>
</dbReference>
<evidence type="ECO:0000256" key="1">
    <source>
        <dbReference type="ARBA" id="ARBA00022729"/>
    </source>
</evidence>
<dbReference type="GO" id="GO:0048544">
    <property type="term" value="P:recognition of pollen"/>
    <property type="evidence" value="ECO:0007669"/>
    <property type="project" value="InterPro"/>
</dbReference>
<dbReference type="GO" id="GO:0030246">
    <property type="term" value="F:carbohydrate binding"/>
    <property type="evidence" value="ECO:0007669"/>
    <property type="project" value="UniProtKB-KW"/>
</dbReference>
<sequence length="257" mass="29424">MVLRKGSEKKFRSGPWNGLSFNGLPLITKTFFKSSLVDNVDEFYYSYELDDKSIITRLTLDELRIYAPAVEQNNQEVGYCGLFQNHKRKENFKIGPVAALGEHSWIAKREKNLWNLKGSNCLTCWNSGSAMTLKKCEEECLRNCSRTTYTNSNISEENNGCLIWFRDPIDIREFHEDNKQNIYIGMPTSELGNSGFGPVCKRTLATGQEIAIKRLSNNSGQGFQEVKNEVILIAKLQHRNLVRLLGCFVEEEIMLVY</sequence>
<evidence type="ECO:0000259" key="3">
    <source>
        <dbReference type="PROSITE" id="PS50011"/>
    </source>
</evidence>
<dbReference type="InterPro" id="IPR000719">
    <property type="entry name" value="Prot_kinase_dom"/>
</dbReference>
<dbReference type="PANTHER" id="PTHR32444">
    <property type="entry name" value="BULB-TYPE LECTIN DOMAIN-CONTAINING PROTEIN"/>
    <property type="match status" value="1"/>
</dbReference>
<dbReference type="SUPFAM" id="SSF56112">
    <property type="entry name" value="Protein kinase-like (PK-like)"/>
    <property type="match status" value="1"/>
</dbReference>
<dbReference type="AlphaFoldDB" id="A0A438J4D4"/>
<dbReference type="Pfam" id="PF00954">
    <property type="entry name" value="S_locus_glycop"/>
    <property type="match status" value="1"/>
</dbReference>
<dbReference type="PROSITE" id="PS50011">
    <property type="entry name" value="PROTEIN_KINASE_DOM"/>
    <property type="match status" value="1"/>
</dbReference>